<sequence length="1049" mass="117573">MSQKAPPSLHVEDMSRHGQPGKEEAALVLEDADQTKIKKPEGDGGDQIDVANASSTSPNRSVDVNAKMEHVEDDPQELEDTLQYSHYAGFGKRLLDKERQLGNLKMRSNQAALHHAFTTIRIDDLEKELLELKNHVHGLDGDLTSLGVQKTKYPIHKHELRRSSRNDFQHTHQSIVSPVEQQPALEVLLSDAFVPRSLQITSEVTSGARAGAGDLELPNDGIPEGHQPKEVQYGTPERLRVRSRPLMSHLQKLTGNSILAYGRIDKVEEKKVYSAATFLRPFKFFVKHDAAIRKSVEELKAKIREESSQDLGSNSEAATSGKGVFRTLKPGQRDFNEKDILRDLNLLINFLDVDLKPTFDLRRRIRDGTAAEIEYADLWHLFDRGDIIVTQSNKDHAYMVVNVAGGRELLSTKILEEDKNKTFPDGLVVDCFSIGTDGSSYIPKLEKFTFRKFHGSVPISSLPAYPLRLDPSASKLRDRFLKGGRSFMEITCEPFRHKVARGVTLDEPSHDIDAQVIVDMTLALKAKPEWRLKTSISADEFSKSDGRETHDSLWCKHNSVYEGCCGSDIVFKDLELDDMDTESFVRMKGRMMGPLGKEDFKEEDLMLMRPYVHAFVLRSRQWITIRTEDLYEVIFDNSFSDLVLPDNHKTTVQALVQTHEKAKTSHPASASSNTSIGTGLDLVKGKGSGLVILLHGPPGVGKTSTAECVSDNTRRPLYPITCGDIGETAAEVESHLQYNFQLAHKWGCVLLLDEADVFLAKRTKSDLRHNAVTSVFLRSLEYYAGILFLTTNRVGAIDPAFKSRIQMALFYPALTLDVTCKLYEKFIKRAKAEQERNCSYRFKIKEKEILKFARRHFKDLEKQNYDTWNGRQIRNAFQTAIALVEHEGLTRAENDPKPVLGKAQFETVADGARKFDDYLIMTLGSTDTDAAKREGWRDDTFMAVPTSRHMAVPRGNTPSRRGYGSRTPSQAPRDSSSSSDEDSDSDDSDSDEVQSEGEKQGKSRTEKKGAATSSTEERPSNGVAGGAAPVSEMEEFQQFLSWKKAQSGR</sequence>
<name>A0AAE8MT78_9PEZI</name>
<evidence type="ECO:0000256" key="2">
    <source>
        <dbReference type="SAM" id="MobiDB-lite"/>
    </source>
</evidence>
<feature type="compositionally biased region" description="Acidic residues" evidence="2">
    <location>
        <begin position="979"/>
        <end position="995"/>
    </location>
</feature>
<feature type="compositionally biased region" description="Basic and acidic residues" evidence="2">
    <location>
        <begin position="996"/>
        <end position="1019"/>
    </location>
</feature>
<dbReference type="InterPro" id="IPR054289">
    <property type="entry name" value="DUF7025"/>
</dbReference>
<dbReference type="Pfam" id="PF00004">
    <property type="entry name" value="AAA"/>
    <property type="match status" value="1"/>
</dbReference>
<dbReference type="InterPro" id="IPR003593">
    <property type="entry name" value="AAA+_ATPase"/>
</dbReference>
<evidence type="ECO:0000256" key="1">
    <source>
        <dbReference type="SAM" id="Coils"/>
    </source>
</evidence>
<feature type="coiled-coil region" evidence="1">
    <location>
        <begin position="115"/>
        <end position="142"/>
    </location>
</feature>
<dbReference type="InterPro" id="IPR003959">
    <property type="entry name" value="ATPase_AAA_core"/>
</dbReference>
<comment type="caution">
    <text evidence="4">The sequence shown here is derived from an EMBL/GenBank/DDBJ whole genome shotgun (WGS) entry which is preliminary data.</text>
</comment>
<feature type="compositionally biased region" description="Basic and acidic residues" evidence="2">
    <location>
        <begin position="33"/>
        <end position="42"/>
    </location>
</feature>
<dbReference type="GO" id="GO:0016887">
    <property type="term" value="F:ATP hydrolysis activity"/>
    <property type="evidence" value="ECO:0007669"/>
    <property type="project" value="InterPro"/>
</dbReference>
<evidence type="ECO:0000313" key="5">
    <source>
        <dbReference type="Proteomes" id="UP001187682"/>
    </source>
</evidence>
<reference evidence="4" key="1">
    <citation type="submission" date="2018-03" db="EMBL/GenBank/DDBJ databases">
        <authorList>
            <person name="Guldener U."/>
        </authorList>
    </citation>
    <scope>NUCLEOTIDE SEQUENCE</scope>
</reference>
<protein>
    <recommendedName>
        <fullName evidence="3">AAA+ ATPase domain-containing protein</fullName>
    </recommendedName>
</protein>
<dbReference type="Pfam" id="PF22942">
    <property type="entry name" value="DUF7025"/>
    <property type="match status" value="1"/>
</dbReference>
<evidence type="ECO:0000259" key="3">
    <source>
        <dbReference type="SMART" id="SM00382"/>
    </source>
</evidence>
<dbReference type="PANTHER" id="PTHR46411:SF2">
    <property type="entry name" value="AAA+ ATPASE DOMAIN-CONTAINING PROTEIN"/>
    <property type="match status" value="1"/>
</dbReference>
<evidence type="ECO:0000313" key="4">
    <source>
        <dbReference type="EMBL" id="SPN98695.1"/>
    </source>
</evidence>
<dbReference type="InterPro" id="IPR027417">
    <property type="entry name" value="P-loop_NTPase"/>
</dbReference>
<dbReference type="PRINTS" id="PR00830">
    <property type="entry name" value="ENDOLAPTASE"/>
</dbReference>
<feature type="compositionally biased region" description="Basic and acidic residues" evidence="2">
    <location>
        <begin position="10"/>
        <end position="25"/>
    </location>
</feature>
<accession>A0AAE8MT78</accession>
<dbReference type="AlphaFoldDB" id="A0AAE8MT78"/>
<dbReference type="Proteomes" id="UP001187682">
    <property type="component" value="Unassembled WGS sequence"/>
</dbReference>
<keyword evidence="5" id="KW-1185">Reference proteome</keyword>
<feature type="region of interest" description="Disordered" evidence="2">
    <location>
        <begin position="942"/>
        <end position="1032"/>
    </location>
</feature>
<dbReference type="PANTHER" id="PTHR46411">
    <property type="entry name" value="FAMILY ATPASE, PUTATIVE-RELATED"/>
    <property type="match status" value="1"/>
</dbReference>
<dbReference type="GO" id="GO:0005524">
    <property type="term" value="F:ATP binding"/>
    <property type="evidence" value="ECO:0007669"/>
    <property type="project" value="InterPro"/>
</dbReference>
<dbReference type="SUPFAM" id="SSF52540">
    <property type="entry name" value="P-loop containing nucleoside triphosphate hydrolases"/>
    <property type="match status" value="1"/>
</dbReference>
<proteinExistence type="predicted"/>
<gene>
    <name evidence="4" type="ORF">DNG_01739</name>
</gene>
<feature type="region of interest" description="Disordered" evidence="2">
    <location>
        <begin position="1"/>
        <end position="62"/>
    </location>
</feature>
<dbReference type="SMART" id="SM00382">
    <property type="entry name" value="AAA"/>
    <property type="match status" value="1"/>
</dbReference>
<dbReference type="Gene3D" id="3.40.50.300">
    <property type="entry name" value="P-loop containing nucleotide triphosphate hydrolases"/>
    <property type="match status" value="1"/>
</dbReference>
<feature type="domain" description="AAA+ ATPase" evidence="3">
    <location>
        <begin position="688"/>
        <end position="815"/>
    </location>
</feature>
<feature type="region of interest" description="Disordered" evidence="2">
    <location>
        <begin position="210"/>
        <end position="230"/>
    </location>
</feature>
<dbReference type="CDD" id="cd19481">
    <property type="entry name" value="RecA-like_protease"/>
    <property type="match status" value="1"/>
</dbReference>
<organism evidence="4 5">
    <name type="scientific">Cephalotrichum gorgonifer</name>
    <dbReference type="NCBI Taxonomy" id="2041049"/>
    <lineage>
        <taxon>Eukaryota</taxon>
        <taxon>Fungi</taxon>
        <taxon>Dikarya</taxon>
        <taxon>Ascomycota</taxon>
        <taxon>Pezizomycotina</taxon>
        <taxon>Sordariomycetes</taxon>
        <taxon>Hypocreomycetidae</taxon>
        <taxon>Microascales</taxon>
        <taxon>Microascaceae</taxon>
        <taxon>Cephalotrichum</taxon>
    </lineage>
</organism>
<dbReference type="EMBL" id="ONZQ02000002">
    <property type="protein sequence ID" value="SPN98695.1"/>
    <property type="molecule type" value="Genomic_DNA"/>
</dbReference>
<feature type="compositionally biased region" description="Polar residues" evidence="2">
    <location>
        <begin position="52"/>
        <end position="62"/>
    </location>
</feature>
<dbReference type="InterPro" id="IPR056599">
    <property type="entry name" value="AAA_lid_fung"/>
</dbReference>
<keyword evidence="1" id="KW-0175">Coiled coil</keyword>
<dbReference type="Pfam" id="PF23232">
    <property type="entry name" value="AAA_lid_13"/>
    <property type="match status" value="1"/>
</dbReference>